<evidence type="ECO:0000313" key="1">
    <source>
        <dbReference type="EMBL" id="CAJ2656497.1"/>
    </source>
</evidence>
<organism evidence="1 2">
    <name type="scientific">Trifolium pratense</name>
    <name type="common">Red clover</name>
    <dbReference type="NCBI Taxonomy" id="57577"/>
    <lineage>
        <taxon>Eukaryota</taxon>
        <taxon>Viridiplantae</taxon>
        <taxon>Streptophyta</taxon>
        <taxon>Embryophyta</taxon>
        <taxon>Tracheophyta</taxon>
        <taxon>Spermatophyta</taxon>
        <taxon>Magnoliopsida</taxon>
        <taxon>eudicotyledons</taxon>
        <taxon>Gunneridae</taxon>
        <taxon>Pentapetalae</taxon>
        <taxon>rosids</taxon>
        <taxon>fabids</taxon>
        <taxon>Fabales</taxon>
        <taxon>Fabaceae</taxon>
        <taxon>Papilionoideae</taxon>
        <taxon>50 kb inversion clade</taxon>
        <taxon>NPAAA clade</taxon>
        <taxon>Hologalegina</taxon>
        <taxon>IRL clade</taxon>
        <taxon>Trifolieae</taxon>
        <taxon>Trifolium</taxon>
    </lineage>
</organism>
<dbReference type="EMBL" id="CASHSV030000206">
    <property type="protein sequence ID" value="CAJ2656497.1"/>
    <property type="molecule type" value="Genomic_DNA"/>
</dbReference>
<protein>
    <submittedName>
        <fullName evidence="1">Uncharacterized protein</fullName>
    </submittedName>
</protein>
<reference evidence="1" key="1">
    <citation type="submission" date="2023-10" db="EMBL/GenBank/DDBJ databases">
        <authorList>
            <person name="Rodriguez Cubillos JULIANA M."/>
            <person name="De Vega J."/>
        </authorList>
    </citation>
    <scope>NUCLEOTIDE SEQUENCE</scope>
</reference>
<gene>
    <name evidence="1" type="ORF">MILVUS5_LOCUS23243</name>
</gene>
<dbReference type="Proteomes" id="UP001177021">
    <property type="component" value="Unassembled WGS sequence"/>
</dbReference>
<name>A0ACB0KGS5_TRIPR</name>
<evidence type="ECO:0000313" key="2">
    <source>
        <dbReference type="Proteomes" id="UP001177021"/>
    </source>
</evidence>
<comment type="caution">
    <text evidence="1">The sequence shown here is derived from an EMBL/GenBank/DDBJ whole genome shotgun (WGS) entry which is preliminary data.</text>
</comment>
<accession>A0ACB0KGS5</accession>
<sequence length="102" mass="11269">MNLIRFNLSGCSISCALNISAQVLLAILDRPLSYTSHDYEEYIMHSFMVTYDGVFRTTSPVTDNPDEMLEPAVNGTKNVIIAAAAEAKVRHVVFTSLIGTWT</sequence>
<keyword evidence="2" id="KW-1185">Reference proteome</keyword>
<proteinExistence type="predicted"/>